<evidence type="ECO:0000313" key="1">
    <source>
        <dbReference type="EMBL" id="CAL6030755.1"/>
    </source>
</evidence>
<proteinExistence type="predicted"/>
<gene>
    <name evidence="1" type="ORF">HINF_LOCUS33632</name>
</gene>
<protein>
    <submittedName>
        <fullName evidence="1">Hypothetical_protein</fullName>
    </submittedName>
</protein>
<accession>A0ABP1J690</accession>
<comment type="caution">
    <text evidence="1">The sequence shown here is derived from an EMBL/GenBank/DDBJ whole genome shotgun (WGS) entry which is preliminary data.</text>
</comment>
<evidence type="ECO:0000313" key="2">
    <source>
        <dbReference type="Proteomes" id="UP001642409"/>
    </source>
</evidence>
<organism evidence="1 2">
    <name type="scientific">Hexamita inflata</name>
    <dbReference type="NCBI Taxonomy" id="28002"/>
    <lineage>
        <taxon>Eukaryota</taxon>
        <taxon>Metamonada</taxon>
        <taxon>Diplomonadida</taxon>
        <taxon>Hexamitidae</taxon>
        <taxon>Hexamitinae</taxon>
        <taxon>Hexamita</taxon>
    </lineage>
</organism>
<reference evidence="1 2" key="1">
    <citation type="submission" date="2024-07" db="EMBL/GenBank/DDBJ databases">
        <authorList>
            <person name="Akdeniz Z."/>
        </authorList>
    </citation>
    <scope>NUCLEOTIDE SEQUENCE [LARGE SCALE GENOMIC DNA]</scope>
</reference>
<keyword evidence="2" id="KW-1185">Reference proteome</keyword>
<dbReference type="Proteomes" id="UP001642409">
    <property type="component" value="Unassembled WGS sequence"/>
</dbReference>
<name>A0ABP1J690_9EUKA</name>
<sequence length="136" mass="16251">MQSAFTQRKLRHQICETKQESAQNCSFVCRYVFYQNYLRLSSICVQCFLDIKTNGFPENQITKLQLIRVGKLRLPGRQSGFNAKITLGNIFQRQYDVFKLQNIQQYQLLQLLKLQKSLYAQQRRFAYSERQRNQVK</sequence>
<dbReference type="EMBL" id="CAXDID020000117">
    <property type="protein sequence ID" value="CAL6030755.1"/>
    <property type="molecule type" value="Genomic_DNA"/>
</dbReference>